<sequence>MSKAVTIWPKELQWYIKACPIPRNKRGTQAQQGGQSRPLGDALTGSAVLATASQDKEVDEVEEGYSGDDGDWAQEDRQEYEQEDEQELGEAIEDASGDKTGAEENYYEDYSIGTSFVVAVPKLPNKNEGKCAVCLMANGRVTFRHHLGMLLNRRFGHVFAHARASLLQTHKILKENTTNTPDGGYGCYHKASEAYPTKDAREHAKMMKQAELLVQKSEGGDECGARMSMLVHKKNHHYHKQTTMLHQKGPRMSTGMHQAPTPAPTPNPNFQITKKVSPPSLPPRSRRSSEEGNEE</sequence>
<gene>
    <name evidence="2" type="ORF">BDK51DRAFT_28325</name>
</gene>
<proteinExistence type="predicted"/>
<evidence type="ECO:0000313" key="2">
    <source>
        <dbReference type="EMBL" id="RKO92206.1"/>
    </source>
</evidence>
<feature type="compositionally biased region" description="Acidic residues" evidence="1">
    <location>
        <begin position="57"/>
        <end position="73"/>
    </location>
</feature>
<feature type="region of interest" description="Disordered" evidence="1">
    <location>
        <begin position="244"/>
        <end position="295"/>
    </location>
</feature>
<evidence type="ECO:0000256" key="1">
    <source>
        <dbReference type="SAM" id="MobiDB-lite"/>
    </source>
</evidence>
<keyword evidence="3" id="KW-1185">Reference proteome</keyword>
<dbReference type="AlphaFoldDB" id="A0A4P9WN70"/>
<protein>
    <submittedName>
        <fullName evidence="2">Uncharacterized protein</fullName>
    </submittedName>
</protein>
<dbReference type="EMBL" id="KZ994736">
    <property type="protein sequence ID" value="RKO92206.1"/>
    <property type="molecule type" value="Genomic_DNA"/>
</dbReference>
<organism evidence="2 3">
    <name type="scientific">Blyttiomyces helicus</name>
    <dbReference type="NCBI Taxonomy" id="388810"/>
    <lineage>
        <taxon>Eukaryota</taxon>
        <taxon>Fungi</taxon>
        <taxon>Fungi incertae sedis</taxon>
        <taxon>Chytridiomycota</taxon>
        <taxon>Chytridiomycota incertae sedis</taxon>
        <taxon>Chytridiomycetes</taxon>
        <taxon>Chytridiomycetes incertae sedis</taxon>
        <taxon>Blyttiomyces</taxon>
    </lineage>
</organism>
<dbReference type="Proteomes" id="UP000269721">
    <property type="component" value="Unassembled WGS sequence"/>
</dbReference>
<feature type="compositionally biased region" description="Acidic residues" evidence="1">
    <location>
        <begin position="81"/>
        <end position="92"/>
    </location>
</feature>
<reference evidence="3" key="1">
    <citation type="journal article" date="2018" name="Nat. Microbiol.">
        <title>Leveraging single-cell genomics to expand the fungal tree of life.</title>
        <authorList>
            <person name="Ahrendt S.R."/>
            <person name="Quandt C.A."/>
            <person name="Ciobanu D."/>
            <person name="Clum A."/>
            <person name="Salamov A."/>
            <person name="Andreopoulos B."/>
            <person name="Cheng J.F."/>
            <person name="Woyke T."/>
            <person name="Pelin A."/>
            <person name="Henrissat B."/>
            <person name="Reynolds N.K."/>
            <person name="Benny G.L."/>
            <person name="Smith M.E."/>
            <person name="James T.Y."/>
            <person name="Grigoriev I.V."/>
        </authorList>
    </citation>
    <scope>NUCLEOTIDE SEQUENCE [LARGE SCALE GENOMIC DNA]</scope>
</reference>
<feature type="region of interest" description="Disordered" evidence="1">
    <location>
        <begin position="23"/>
        <end position="92"/>
    </location>
</feature>
<accession>A0A4P9WN70</accession>
<name>A0A4P9WN70_9FUNG</name>
<evidence type="ECO:0000313" key="3">
    <source>
        <dbReference type="Proteomes" id="UP000269721"/>
    </source>
</evidence>